<evidence type="ECO:0000259" key="10">
    <source>
        <dbReference type="PROSITE" id="PS50052"/>
    </source>
</evidence>
<dbReference type="NCBIfam" id="TIGR03263">
    <property type="entry name" value="guanyl_kin"/>
    <property type="match status" value="1"/>
</dbReference>
<evidence type="ECO:0000313" key="12">
    <source>
        <dbReference type="Proteomes" id="UP000608154"/>
    </source>
</evidence>
<dbReference type="Proteomes" id="UP000608154">
    <property type="component" value="Unassembled WGS sequence"/>
</dbReference>
<dbReference type="EMBL" id="BMHK01000006">
    <property type="protein sequence ID" value="GGB95111.1"/>
    <property type="molecule type" value="Genomic_DNA"/>
</dbReference>
<dbReference type="RefSeq" id="WP_229736139.1">
    <property type="nucleotide sequence ID" value="NZ_BMHK01000006.1"/>
</dbReference>
<keyword evidence="6 9" id="KW-0418">Kinase</keyword>
<dbReference type="PROSITE" id="PS00856">
    <property type="entry name" value="GUANYLATE_KINASE_1"/>
    <property type="match status" value="1"/>
</dbReference>
<evidence type="ECO:0000256" key="4">
    <source>
        <dbReference type="ARBA" id="ARBA00022679"/>
    </source>
</evidence>
<accession>A0A916X4T5</accession>
<feature type="domain" description="Guanylate kinase-like" evidence="10">
    <location>
        <begin position="19"/>
        <end position="198"/>
    </location>
</feature>
<protein>
    <recommendedName>
        <fullName evidence="3 9">Guanylate kinase</fullName>
        <ecNumber evidence="2 9">2.7.4.8</ecNumber>
    </recommendedName>
    <alternativeName>
        <fullName evidence="8 9">GMP kinase</fullName>
    </alternativeName>
</protein>
<sequence length="220" mass="24742">MVSASQTSHAAGDTLARRGLMFILSSPSGAGKTTISRMLLERDAHIRMSVSCTTRPPRAGEVDGSDYHFISQTQFDKMVEAEEFLEWATVFGHSYGTPKAQVKAGLKEGQDYIFDIDWQGTQQLYQKLERDVVRVFLLPPSIDELHRRLTGRGTDSPEVIAARMERARSEISHWDGYDYVVVNDDVDACFAKVEQILAAERMRRARQTGLIGFVRELMAP</sequence>
<evidence type="ECO:0000256" key="9">
    <source>
        <dbReference type="HAMAP-Rule" id="MF_00328"/>
    </source>
</evidence>
<feature type="binding site" evidence="9">
    <location>
        <begin position="26"/>
        <end position="33"/>
    </location>
    <ligand>
        <name>ATP</name>
        <dbReference type="ChEBI" id="CHEBI:30616"/>
    </ligand>
</feature>
<dbReference type="InterPro" id="IPR017665">
    <property type="entry name" value="Guanylate_kinase"/>
</dbReference>
<dbReference type="InterPro" id="IPR008144">
    <property type="entry name" value="Guanylate_kin-like_dom"/>
</dbReference>
<evidence type="ECO:0000256" key="2">
    <source>
        <dbReference type="ARBA" id="ARBA00012961"/>
    </source>
</evidence>
<evidence type="ECO:0000256" key="5">
    <source>
        <dbReference type="ARBA" id="ARBA00022741"/>
    </source>
</evidence>
<dbReference type="AlphaFoldDB" id="A0A916X4T5"/>
<name>A0A916X4T5_9SPHN</name>
<comment type="catalytic activity">
    <reaction evidence="9">
        <text>GMP + ATP = GDP + ADP</text>
        <dbReference type="Rhea" id="RHEA:20780"/>
        <dbReference type="ChEBI" id="CHEBI:30616"/>
        <dbReference type="ChEBI" id="CHEBI:58115"/>
        <dbReference type="ChEBI" id="CHEBI:58189"/>
        <dbReference type="ChEBI" id="CHEBI:456216"/>
        <dbReference type="EC" id="2.7.4.8"/>
    </reaction>
</comment>
<dbReference type="InterPro" id="IPR008145">
    <property type="entry name" value="GK/Ca_channel_bsu"/>
</dbReference>
<dbReference type="GO" id="GO:0004385">
    <property type="term" value="F:GMP kinase activity"/>
    <property type="evidence" value="ECO:0007669"/>
    <property type="project" value="UniProtKB-UniRule"/>
</dbReference>
<dbReference type="Pfam" id="PF00625">
    <property type="entry name" value="Guanylate_kin"/>
    <property type="match status" value="1"/>
</dbReference>
<comment type="subcellular location">
    <subcellularLocation>
        <location evidence="9">Cytoplasm</location>
    </subcellularLocation>
</comment>
<keyword evidence="5 9" id="KW-0547">Nucleotide-binding</keyword>
<dbReference type="PANTHER" id="PTHR23117">
    <property type="entry name" value="GUANYLATE KINASE-RELATED"/>
    <property type="match status" value="1"/>
</dbReference>
<dbReference type="HAMAP" id="MF_00328">
    <property type="entry name" value="Guanylate_kinase"/>
    <property type="match status" value="1"/>
</dbReference>
<reference evidence="11" key="2">
    <citation type="submission" date="2020-09" db="EMBL/GenBank/DDBJ databases">
        <authorList>
            <person name="Sun Q."/>
            <person name="Zhou Y."/>
        </authorList>
    </citation>
    <scope>NUCLEOTIDE SEQUENCE</scope>
    <source>
        <strain evidence="11">CGMCC 1.15095</strain>
    </source>
</reference>
<comment type="similarity">
    <text evidence="1 9">Belongs to the guanylate kinase family.</text>
</comment>
<dbReference type="FunFam" id="3.30.63.10:FF:000002">
    <property type="entry name" value="Guanylate kinase 1"/>
    <property type="match status" value="1"/>
</dbReference>
<proteinExistence type="inferred from homology"/>
<comment type="function">
    <text evidence="9">Essential for recycling GMP and indirectly, cGMP.</text>
</comment>
<dbReference type="SUPFAM" id="SSF52540">
    <property type="entry name" value="P-loop containing nucleoside triphosphate hydrolases"/>
    <property type="match status" value="1"/>
</dbReference>
<evidence type="ECO:0000313" key="11">
    <source>
        <dbReference type="EMBL" id="GGB95111.1"/>
    </source>
</evidence>
<dbReference type="CDD" id="cd00071">
    <property type="entry name" value="GMPK"/>
    <property type="match status" value="1"/>
</dbReference>
<keyword evidence="12" id="KW-1185">Reference proteome</keyword>
<dbReference type="InterPro" id="IPR027417">
    <property type="entry name" value="P-loop_NTPase"/>
</dbReference>
<comment type="caution">
    <text evidence="11">The sequence shown here is derived from an EMBL/GenBank/DDBJ whole genome shotgun (WGS) entry which is preliminary data.</text>
</comment>
<evidence type="ECO:0000256" key="6">
    <source>
        <dbReference type="ARBA" id="ARBA00022777"/>
    </source>
</evidence>
<dbReference type="PROSITE" id="PS50052">
    <property type="entry name" value="GUANYLATE_KINASE_2"/>
    <property type="match status" value="1"/>
</dbReference>
<organism evidence="11 12">
    <name type="scientific">Novosphingobium endophyticum</name>
    <dbReference type="NCBI Taxonomy" id="1955250"/>
    <lineage>
        <taxon>Bacteria</taxon>
        <taxon>Pseudomonadati</taxon>
        <taxon>Pseudomonadota</taxon>
        <taxon>Alphaproteobacteria</taxon>
        <taxon>Sphingomonadales</taxon>
        <taxon>Sphingomonadaceae</taxon>
        <taxon>Novosphingobium</taxon>
    </lineage>
</organism>
<dbReference type="GO" id="GO:0005829">
    <property type="term" value="C:cytosol"/>
    <property type="evidence" value="ECO:0007669"/>
    <property type="project" value="TreeGrafter"/>
</dbReference>
<dbReference type="PANTHER" id="PTHR23117:SF13">
    <property type="entry name" value="GUANYLATE KINASE"/>
    <property type="match status" value="1"/>
</dbReference>
<gene>
    <name evidence="9 11" type="primary">gmk</name>
    <name evidence="11" type="ORF">GCM10011494_11960</name>
</gene>
<dbReference type="Gene3D" id="3.30.63.10">
    <property type="entry name" value="Guanylate Kinase phosphate binding domain"/>
    <property type="match status" value="1"/>
</dbReference>
<evidence type="ECO:0000256" key="3">
    <source>
        <dbReference type="ARBA" id="ARBA00016296"/>
    </source>
</evidence>
<evidence type="ECO:0000256" key="7">
    <source>
        <dbReference type="ARBA" id="ARBA00022840"/>
    </source>
</evidence>
<dbReference type="InterPro" id="IPR020590">
    <property type="entry name" value="Guanylate_kinase_CS"/>
</dbReference>
<dbReference type="EC" id="2.7.4.8" evidence="2 9"/>
<dbReference type="Gene3D" id="3.40.50.300">
    <property type="entry name" value="P-loop containing nucleotide triphosphate hydrolases"/>
    <property type="match status" value="1"/>
</dbReference>
<keyword evidence="4 9" id="KW-0808">Transferase</keyword>
<reference evidence="11" key="1">
    <citation type="journal article" date="2014" name="Int. J. Syst. Evol. Microbiol.">
        <title>Complete genome sequence of Corynebacterium casei LMG S-19264T (=DSM 44701T), isolated from a smear-ripened cheese.</title>
        <authorList>
            <consortium name="US DOE Joint Genome Institute (JGI-PGF)"/>
            <person name="Walter F."/>
            <person name="Albersmeier A."/>
            <person name="Kalinowski J."/>
            <person name="Ruckert C."/>
        </authorList>
    </citation>
    <scope>NUCLEOTIDE SEQUENCE</scope>
    <source>
        <strain evidence="11">CGMCC 1.15095</strain>
    </source>
</reference>
<evidence type="ECO:0000256" key="8">
    <source>
        <dbReference type="ARBA" id="ARBA00030128"/>
    </source>
</evidence>
<dbReference type="GO" id="GO:0005524">
    <property type="term" value="F:ATP binding"/>
    <property type="evidence" value="ECO:0007669"/>
    <property type="project" value="UniProtKB-UniRule"/>
</dbReference>
<keyword evidence="7 9" id="KW-0067">ATP-binding</keyword>
<dbReference type="SMART" id="SM00072">
    <property type="entry name" value="GuKc"/>
    <property type="match status" value="1"/>
</dbReference>
<keyword evidence="9" id="KW-0963">Cytoplasm</keyword>
<evidence type="ECO:0000256" key="1">
    <source>
        <dbReference type="ARBA" id="ARBA00005790"/>
    </source>
</evidence>